<dbReference type="RefSeq" id="WP_275111615.1">
    <property type="nucleotide sequence ID" value="NZ_JAKJSC010000009.1"/>
</dbReference>
<dbReference type="EC" id="2.7.7.77" evidence="8"/>
<keyword evidence="1 8" id="KW-0963">Cytoplasm</keyword>
<feature type="binding site" evidence="8">
    <location>
        <position position="68"/>
    </location>
    <ligand>
        <name>GTP</name>
        <dbReference type="ChEBI" id="CHEBI:37565"/>
    </ligand>
</feature>
<dbReference type="InterPro" id="IPR029044">
    <property type="entry name" value="Nucleotide-diphossugar_trans"/>
</dbReference>
<dbReference type="InterPro" id="IPR013482">
    <property type="entry name" value="Molybde_CF_guanTrfase"/>
</dbReference>
<comment type="similarity">
    <text evidence="8">Belongs to the MobA family.</text>
</comment>
<proteinExistence type="inferred from homology"/>
<keyword evidence="11" id="KW-1185">Reference proteome</keyword>
<keyword evidence="3 8" id="KW-0479">Metal-binding</keyword>
<comment type="caution">
    <text evidence="10">The sequence shown here is derived from an EMBL/GenBank/DDBJ whole genome shotgun (WGS) entry which is preliminary data.</text>
</comment>
<keyword evidence="4 8" id="KW-0547">Nucleotide-binding</keyword>
<accession>A0ABT5W130</accession>
<feature type="binding site" evidence="8">
    <location>
        <position position="97"/>
    </location>
    <ligand>
        <name>GTP</name>
        <dbReference type="ChEBI" id="CHEBI:37565"/>
    </ligand>
</feature>
<dbReference type="PANTHER" id="PTHR19136:SF81">
    <property type="entry name" value="MOLYBDENUM COFACTOR GUANYLYLTRANSFERASE"/>
    <property type="match status" value="1"/>
</dbReference>
<dbReference type="Proteomes" id="UP001528920">
    <property type="component" value="Unassembled WGS sequence"/>
</dbReference>
<sequence>MSGSRKVTGIILSGGKSSRMGTEKGLVEHKGKRLIEYPIEALQAICDQLVISSNKDCYSYLNIPVVADEIKDCGPIGGIYSCMKAIKSDFYAVISCDVPNVPEQLFLDMLSNIMDANFICPIDDTDRRQPLISIFNSSCLPIIEKELLSGNYKMMELLDLLNGKSFIIAHELAYYSSKLFLNANSPKDINAL</sequence>
<dbReference type="InterPro" id="IPR025877">
    <property type="entry name" value="MobA-like_NTP_Trfase"/>
</dbReference>
<name>A0ABT5W130_9BACT</name>
<dbReference type="EMBL" id="JAKJSC010000009">
    <property type="protein sequence ID" value="MDE5420284.1"/>
    <property type="molecule type" value="Genomic_DNA"/>
</dbReference>
<evidence type="ECO:0000313" key="10">
    <source>
        <dbReference type="EMBL" id="MDE5420284.1"/>
    </source>
</evidence>
<evidence type="ECO:0000256" key="7">
    <source>
        <dbReference type="ARBA" id="ARBA00023150"/>
    </source>
</evidence>
<evidence type="ECO:0000256" key="8">
    <source>
        <dbReference type="HAMAP-Rule" id="MF_00316"/>
    </source>
</evidence>
<dbReference type="SUPFAM" id="SSF53448">
    <property type="entry name" value="Nucleotide-diphospho-sugar transferases"/>
    <property type="match status" value="1"/>
</dbReference>
<comment type="caution">
    <text evidence="8">Lacks conserved residue(s) required for the propagation of feature annotation.</text>
</comment>
<evidence type="ECO:0000256" key="3">
    <source>
        <dbReference type="ARBA" id="ARBA00022723"/>
    </source>
</evidence>
<evidence type="ECO:0000313" key="11">
    <source>
        <dbReference type="Proteomes" id="UP001528920"/>
    </source>
</evidence>
<keyword evidence="7 8" id="KW-0501">Molybdenum cofactor biosynthesis</keyword>
<dbReference type="CDD" id="cd02503">
    <property type="entry name" value="MobA"/>
    <property type="match status" value="1"/>
</dbReference>
<gene>
    <name evidence="8" type="primary">mobA</name>
    <name evidence="10" type="ORF">L3049_20010</name>
</gene>
<feature type="domain" description="MobA-like NTP transferase" evidence="9">
    <location>
        <begin position="9"/>
        <end position="158"/>
    </location>
</feature>
<evidence type="ECO:0000256" key="6">
    <source>
        <dbReference type="ARBA" id="ARBA00023134"/>
    </source>
</evidence>
<evidence type="ECO:0000256" key="2">
    <source>
        <dbReference type="ARBA" id="ARBA00022679"/>
    </source>
</evidence>
<dbReference type="PANTHER" id="PTHR19136">
    <property type="entry name" value="MOLYBDENUM COFACTOR GUANYLYLTRANSFERASE"/>
    <property type="match status" value="1"/>
</dbReference>
<organism evidence="10 11">
    <name type="scientific">Paralabilibaculum antarcticum</name>
    <dbReference type="NCBI Taxonomy" id="2912572"/>
    <lineage>
        <taxon>Bacteria</taxon>
        <taxon>Pseudomonadati</taxon>
        <taxon>Bacteroidota</taxon>
        <taxon>Bacteroidia</taxon>
        <taxon>Marinilabiliales</taxon>
        <taxon>Marinifilaceae</taxon>
        <taxon>Paralabilibaculum</taxon>
    </lineage>
</organism>
<dbReference type="Pfam" id="PF12804">
    <property type="entry name" value="NTP_transf_3"/>
    <property type="match status" value="1"/>
</dbReference>
<comment type="catalytic activity">
    <reaction evidence="8">
        <text>Mo-molybdopterin + GTP + H(+) = Mo-molybdopterin guanine dinucleotide + diphosphate</text>
        <dbReference type="Rhea" id="RHEA:34243"/>
        <dbReference type="ChEBI" id="CHEBI:15378"/>
        <dbReference type="ChEBI" id="CHEBI:33019"/>
        <dbReference type="ChEBI" id="CHEBI:37565"/>
        <dbReference type="ChEBI" id="CHEBI:71302"/>
        <dbReference type="ChEBI" id="CHEBI:71310"/>
        <dbReference type="EC" id="2.7.7.77"/>
    </reaction>
</comment>
<dbReference type="GO" id="GO:0016779">
    <property type="term" value="F:nucleotidyltransferase activity"/>
    <property type="evidence" value="ECO:0007669"/>
    <property type="project" value="UniProtKB-KW"/>
</dbReference>
<comment type="domain">
    <text evidence="8">The N-terminal domain determines nucleotide recognition and specific binding, while the C-terminal domain determines the specific binding to the target protein.</text>
</comment>
<comment type="subcellular location">
    <subcellularLocation>
        <location evidence="8">Cytoplasm</location>
    </subcellularLocation>
</comment>
<feature type="binding site" evidence="8">
    <location>
        <position position="97"/>
    </location>
    <ligand>
        <name>Mg(2+)</name>
        <dbReference type="ChEBI" id="CHEBI:18420"/>
    </ligand>
</feature>
<comment type="cofactor">
    <cofactor evidence="8">
        <name>Mg(2+)</name>
        <dbReference type="ChEBI" id="CHEBI:18420"/>
    </cofactor>
</comment>
<keyword evidence="10" id="KW-0548">Nucleotidyltransferase</keyword>
<evidence type="ECO:0000256" key="1">
    <source>
        <dbReference type="ARBA" id="ARBA00022490"/>
    </source>
</evidence>
<comment type="function">
    <text evidence="8">Transfers a GMP moiety from GTP to Mo-molybdopterin (Mo-MPT) cofactor (Moco or molybdenum cofactor) to form Mo-molybdopterin guanine dinucleotide (Mo-MGD) cofactor.</text>
</comment>
<evidence type="ECO:0000256" key="4">
    <source>
        <dbReference type="ARBA" id="ARBA00022741"/>
    </source>
</evidence>
<dbReference type="Gene3D" id="3.90.550.10">
    <property type="entry name" value="Spore Coat Polysaccharide Biosynthesis Protein SpsA, Chain A"/>
    <property type="match status" value="1"/>
</dbReference>
<keyword evidence="6 8" id="KW-0342">GTP-binding</keyword>
<feature type="binding site" evidence="8">
    <location>
        <begin position="12"/>
        <end position="14"/>
    </location>
    <ligand>
        <name>GTP</name>
        <dbReference type="ChEBI" id="CHEBI:37565"/>
    </ligand>
</feature>
<dbReference type="HAMAP" id="MF_00316">
    <property type="entry name" value="MobA"/>
    <property type="match status" value="1"/>
</dbReference>
<evidence type="ECO:0000259" key="9">
    <source>
        <dbReference type="Pfam" id="PF12804"/>
    </source>
</evidence>
<reference evidence="10 11" key="1">
    <citation type="submission" date="2022-01" db="EMBL/GenBank/DDBJ databases">
        <title>Labilibaculum sp. nov, a marine bacterium isolated from Antarctica.</title>
        <authorList>
            <person name="Dai W."/>
        </authorList>
    </citation>
    <scope>NUCLEOTIDE SEQUENCE [LARGE SCALE GENOMIC DNA]</scope>
    <source>
        <strain evidence="10 11">DW002</strain>
    </source>
</reference>
<keyword evidence="2 8" id="KW-0808">Transferase</keyword>
<feature type="binding site" evidence="8">
    <location>
        <position position="24"/>
    </location>
    <ligand>
        <name>GTP</name>
        <dbReference type="ChEBI" id="CHEBI:37565"/>
    </ligand>
</feature>
<protein>
    <recommendedName>
        <fullName evidence="8">Probable molybdenum cofactor guanylyltransferase</fullName>
        <shortName evidence="8">MoCo guanylyltransferase</shortName>
        <ecNumber evidence="8">2.7.7.77</ecNumber>
    </recommendedName>
    <alternativeName>
        <fullName evidence="8">GTP:molybdopterin guanylyltransferase</fullName>
    </alternativeName>
    <alternativeName>
        <fullName evidence="8">Mo-MPT guanylyltransferase</fullName>
    </alternativeName>
    <alternativeName>
        <fullName evidence="8">Molybdopterin guanylyltransferase</fullName>
    </alternativeName>
    <alternativeName>
        <fullName evidence="8">Molybdopterin-guanine dinucleotide synthase</fullName>
        <shortName evidence="8">MGD synthase</shortName>
    </alternativeName>
</protein>
<keyword evidence="5 8" id="KW-0460">Magnesium</keyword>
<evidence type="ECO:0000256" key="5">
    <source>
        <dbReference type="ARBA" id="ARBA00022842"/>
    </source>
</evidence>